<evidence type="ECO:0000313" key="15">
    <source>
        <dbReference type="Proteomes" id="UP001634394"/>
    </source>
</evidence>
<sequence length="807" mass="90042">MMNGIHYHNSPNVERDGQQYMPSTDIKFEPLDVKYRIEEDIGRGKFAVVKRCVNKETGEEVAAKIIRKRRRGKTCREEILREVVMLEMALDHPRLVQLKEVYETQNELTLITEYCSGGELFTECVIEESFQEDDVRRLMIQILEGLNYLHEKNIVHLDLKPQNILLTRPFPCGDIKLCDLGFACLVNTGEDIRDIIGTPDYVAPEVLNYEPLGLYTDMWSLGVLTYVMLTACSPFAGNDQQETFLNISQVNLDFPEDLFGDLSQECQDFISKLLSKNFKNRMTAKQCLEHPWLAAMVQSSKLPPSLCFSTTDSSKDEESDNQPDSFKSASEMDSFSSSSSAMDTTSVELLVGVSGRASLISFSLPGEKEHLPPLSLHPREMNVQQHEEICEEEMPSSFEIEKSTLHIDLKSNKGMSRANTVLVPNAEIQLSDLLEVKVKVQPEPEIIFHDLGPSASNSTSFVTATDSFSTVDSFSTADLDSEMNGEKCFIPNPSTSISDFSNTVFVRSSVSAPNQYCPEREYVSLDGMRIAVLDPKITYDNIRPSSAGESTIDVMARESTVEVQKEIVPEKNNMFESSMMDESPKRVYVSALREVFNKTPIEKGDKPPCARFISPVLESQSSVDTTPKSPKVLNRSPANRRKWTPDIQGTERTEKDQTPLVLIKSPANRRKWTPEIQEMSEEKKDHSSSGNEIAANMADLEGESTESRGIGRSKLGNLISMYNHLGNNVSDGSSKGGSPRGSISAQLSGTGNSPIQPNEIPSKKPKCYPGSPSISSSEESQEDPRKHLRTVSIERKSPSNTSDYSDF</sequence>
<dbReference type="PROSITE" id="PS00108">
    <property type="entry name" value="PROTEIN_KINASE_ST"/>
    <property type="match status" value="1"/>
</dbReference>
<keyword evidence="15" id="KW-1185">Reference proteome</keyword>
<feature type="region of interest" description="Disordered" evidence="12">
    <location>
        <begin position="729"/>
        <end position="807"/>
    </location>
</feature>
<feature type="domain" description="Protein kinase" evidence="13">
    <location>
        <begin position="35"/>
        <end position="293"/>
    </location>
</feature>
<feature type="compositionally biased region" description="Polar residues" evidence="12">
    <location>
        <begin position="798"/>
        <end position="807"/>
    </location>
</feature>
<dbReference type="EC" id="2.7.11.1" evidence="1"/>
<keyword evidence="7 11" id="KW-0067">ATP-binding</keyword>
<reference evidence="14 15" key="1">
    <citation type="submission" date="2024-11" db="EMBL/GenBank/DDBJ databases">
        <title>Chromosome-level genome assembly of the freshwater bivalve Anodonta woodiana.</title>
        <authorList>
            <person name="Chen X."/>
        </authorList>
    </citation>
    <scope>NUCLEOTIDE SEQUENCE [LARGE SCALE GENOMIC DNA]</scope>
    <source>
        <strain evidence="14">MN2024</strain>
        <tissue evidence="14">Gills</tissue>
    </source>
</reference>
<dbReference type="FunFam" id="1.10.510.10:FF:000571">
    <property type="entry name" value="Maternal embryonic leucine zipper kinase"/>
    <property type="match status" value="1"/>
</dbReference>
<feature type="region of interest" description="Disordered" evidence="12">
    <location>
        <begin position="308"/>
        <end position="339"/>
    </location>
</feature>
<evidence type="ECO:0000256" key="9">
    <source>
        <dbReference type="ARBA" id="ARBA00048679"/>
    </source>
</evidence>
<evidence type="ECO:0000313" key="14">
    <source>
        <dbReference type="EMBL" id="KAL3831373.1"/>
    </source>
</evidence>
<dbReference type="Pfam" id="PF00069">
    <property type="entry name" value="Pkinase"/>
    <property type="match status" value="1"/>
</dbReference>
<evidence type="ECO:0000256" key="6">
    <source>
        <dbReference type="ARBA" id="ARBA00022777"/>
    </source>
</evidence>
<dbReference type="GO" id="GO:0005524">
    <property type="term" value="F:ATP binding"/>
    <property type="evidence" value="ECO:0007669"/>
    <property type="project" value="UniProtKB-UniRule"/>
</dbReference>
<dbReference type="InterPro" id="IPR017441">
    <property type="entry name" value="Protein_kinase_ATP_BS"/>
</dbReference>
<evidence type="ECO:0000256" key="4">
    <source>
        <dbReference type="ARBA" id="ARBA00022679"/>
    </source>
</evidence>
<accession>A0ABD3T4I1</accession>
<dbReference type="PROSITE" id="PS00107">
    <property type="entry name" value="PROTEIN_KINASE_ATP"/>
    <property type="match status" value="1"/>
</dbReference>
<feature type="binding site" evidence="11">
    <location>
        <position position="68"/>
    </location>
    <ligand>
        <name>ATP</name>
        <dbReference type="ChEBI" id="CHEBI:30616"/>
    </ligand>
</feature>
<dbReference type="Gene3D" id="1.10.510.10">
    <property type="entry name" value="Transferase(Phosphotransferase) domain 1"/>
    <property type="match status" value="1"/>
</dbReference>
<comment type="similarity">
    <text evidence="10">Belongs to the protein kinase superfamily. CAMK Ser/Thr protein kinase family. DAP kinase subfamily.</text>
</comment>
<gene>
    <name evidence="14" type="ORF">ACJMK2_023126</name>
</gene>
<feature type="compositionally biased region" description="Polar residues" evidence="12">
    <location>
        <begin position="741"/>
        <end position="756"/>
    </location>
</feature>
<comment type="caution">
    <text evidence="14">The sequence shown here is derived from an EMBL/GenBank/DDBJ whole genome shotgun (WGS) entry which is preliminary data.</text>
</comment>
<evidence type="ECO:0000256" key="11">
    <source>
        <dbReference type="PROSITE-ProRule" id="PRU10141"/>
    </source>
</evidence>
<comment type="catalytic activity">
    <reaction evidence="9">
        <text>L-seryl-[protein] + ATP = O-phospho-L-seryl-[protein] + ADP + H(+)</text>
        <dbReference type="Rhea" id="RHEA:17989"/>
        <dbReference type="Rhea" id="RHEA-COMP:9863"/>
        <dbReference type="Rhea" id="RHEA-COMP:11604"/>
        <dbReference type="ChEBI" id="CHEBI:15378"/>
        <dbReference type="ChEBI" id="CHEBI:29999"/>
        <dbReference type="ChEBI" id="CHEBI:30616"/>
        <dbReference type="ChEBI" id="CHEBI:83421"/>
        <dbReference type="ChEBI" id="CHEBI:456216"/>
        <dbReference type="EC" id="2.7.11.1"/>
    </reaction>
</comment>
<keyword evidence="4" id="KW-0808">Transferase</keyword>
<evidence type="ECO:0000256" key="2">
    <source>
        <dbReference type="ARBA" id="ARBA00022527"/>
    </source>
</evidence>
<dbReference type="AlphaFoldDB" id="A0ABD3T4I1"/>
<dbReference type="SMART" id="SM00220">
    <property type="entry name" value="S_TKc"/>
    <property type="match status" value="1"/>
</dbReference>
<evidence type="ECO:0000256" key="12">
    <source>
        <dbReference type="SAM" id="MobiDB-lite"/>
    </source>
</evidence>
<evidence type="ECO:0000256" key="10">
    <source>
        <dbReference type="ARBA" id="ARBA00060827"/>
    </source>
</evidence>
<feature type="compositionally biased region" description="Low complexity" evidence="12">
    <location>
        <begin position="325"/>
        <end position="339"/>
    </location>
</feature>
<feature type="compositionally biased region" description="Polar residues" evidence="12">
    <location>
        <begin position="619"/>
        <end position="628"/>
    </location>
</feature>
<dbReference type="Proteomes" id="UP001634394">
    <property type="component" value="Unassembled WGS sequence"/>
</dbReference>
<evidence type="ECO:0000256" key="7">
    <source>
        <dbReference type="ARBA" id="ARBA00022840"/>
    </source>
</evidence>
<keyword evidence="5 11" id="KW-0547">Nucleotide-binding</keyword>
<evidence type="ECO:0000256" key="1">
    <source>
        <dbReference type="ARBA" id="ARBA00012513"/>
    </source>
</evidence>
<feature type="region of interest" description="Disordered" evidence="12">
    <location>
        <begin position="619"/>
        <end position="691"/>
    </location>
</feature>
<dbReference type="PROSITE" id="PS50011">
    <property type="entry name" value="PROTEIN_KINASE_DOM"/>
    <property type="match status" value="1"/>
</dbReference>
<comment type="catalytic activity">
    <reaction evidence="8">
        <text>L-threonyl-[protein] + ATP = O-phospho-L-threonyl-[protein] + ADP + H(+)</text>
        <dbReference type="Rhea" id="RHEA:46608"/>
        <dbReference type="Rhea" id="RHEA-COMP:11060"/>
        <dbReference type="Rhea" id="RHEA-COMP:11605"/>
        <dbReference type="ChEBI" id="CHEBI:15378"/>
        <dbReference type="ChEBI" id="CHEBI:30013"/>
        <dbReference type="ChEBI" id="CHEBI:30616"/>
        <dbReference type="ChEBI" id="CHEBI:61977"/>
        <dbReference type="ChEBI" id="CHEBI:456216"/>
        <dbReference type="EC" id="2.7.11.1"/>
    </reaction>
</comment>
<proteinExistence type="inferred from homology"/>
<keyword evidence="3" id="KW-0597">Phosphoprotein</keyword>
<protein>
    <recommendedName>
        <fullName evidence="1">non-specific serine/threonine protein kinase</fullName>
        <ecNumber evidence="1">2.7.11.1</ecNumber>
    </recommendedName>
</protein>
<dbReference type="GO" id="GO:0004674">
    <property type="term" value="F:protein serine/threonine kinase activity"/>
    <property type="evidence" value="ECO:0007669"/>
    <property type="project" value="UniProtKB-KW"/>
</dbReference>
<dbReference type="InterPro" id="IPR008271">
    <property type="entry name" value="Ser/Thr_kinase_AS"/>
</dbReference>
<evidence type="ECO:0000256" key="3">
    <source>
        <dbReference type="ARBA" id="ARBA00022553"/>
    </source>
</evidence>
<name>A0ABD3T4I1_SINWO</name>
<keyword evidence="6" id="KW-0418">Kinase</keyword>
<evidence type="ECO:0000256" key="8">
    <source>
        <dbReference type="ARBA" id="ARBA00047899"/>
    </source>
</evidence>
<evidence type="ECO:0000259" key="13">
    <source>
        <dbReference type="PROSITE" id="PS50011"/>
    </source>
</evidence>
<dbReference type="SUPFAM" id="SSF56112">
    <property type="entry name" value="Protein kinase-like (PK-like)"/>
    <property type="match status" value="1"/>
</dbReference>
<dbReference type="InterPro" id="IPR000719">
    <property type="entry name" value="Prot_kinase_dom"/>
</dbReference>
<dbReference type="PANTHER" id="PTHR24342:SF12">
    <property type="entry name" value="DEATH-ASSOCIATED PROTEIN KINASE RELATED"/>
    <property type="match status" value="1"/>
</dbReference>
<dbReference type="PANTHER" id="PTHR24342">
    <property type="entry name" value="SERINE/THREONINE-PROTEIN KINASE 17"/>
    <property type="match status" value="1"/>
</dbReference>
<dbReference type="Gene3D" id="3.30.200.20">
    <property type="entry name" value="Phosphorylase Kinase, domain 1"/>
    <property type="match status" value="1"/>
</dbReference>
<dbReference type="EMBL" id="JBJQND010000019">
    <property type="protein sequence ID" value="KAL3831373.1"/>
    <property type="molecule type" value="Genomic_DNA"/>
</dbReference>
<evidence type="ECO:0000256" key="5">
    <source>
        <dbReference type="ARBA" id="ARBA00022741"/>
    </source>
</evidence>
<organism evidence="14 15">
    <name type="scientific">Sinanodonta woodiana</name>
    <name type="common">Chinese pond mussel</name>
    <name type="synonym">Anodonta woodiana</name>
    <dbReference type="NCBI Taxonomy" id="1069815"/>
    <lineage>
        <taxon>Eukaryota</taxon>
        <taxon>Metazoa</taxon>
        <taxon>Spiralia</taxon>
        <taxon>Lophotrochozoa</taxon>
        <taxon>Mollusca</taxon>
        <taxon>Bivalvia</taxon>
        <taxon>Autobranchia</taxon>
        <taxon>Heteroconchia</taxon>
        <taxon>Palaeoheterodonta</taxon>
        <taxon>Unionida</taxon>
        <taxon>Unionoidea</taxon>
        <taxon>Unionidae</taxon>
        <taxon>Unioninae</taxon>
        <taxon>Sinanodonta</taxon>
    </lineage>
</organism>
<dbReference type="InterPro" id="IPR011009">
    <property type="entry name" value="Kinase-like_dom_sf"/>
</dbReference>
<keyword evidence="2" id="KW-0723">Serine/threonine-protein kinase</keyword>
<dbReference type="FunFam" id="3.30.200.20:FF:000175">
    <property type="entry name" value="Serine/threonine-protein kinase 17B"/>
    <property type="match status" value="1"/>
</dbReference>